<accession>A0A820FNE5</accession>
<reference evidence="2" key="1">
    <citation type="submission" date="2021-02" db="EMBL/GenBank/DDBJ databases">
        <authorList>
            <person name="Nowell W R."/>
        </authorList>
    </citation>
    <scope>NUCLEOTIDE SEQUENCE</scope>
</reference>
<gene>
    <name evidence="2" type="ORF">OVN521_LOCUS29870</name>
</gene>
<evidence type="ECO:0000313" key="3">
    <source>
        <dbReference type="Proteomes" id="UP000663866"/>
    </source>
</evidence>
<protein>
    <submittedName>
        <fullName evidence="2">Uncharacterized protein</fullName>
    </submittedName>
</protein>
<organism evidence="2 3">
    <name type="scientific">Rotaria magnacalcarata</name>
    <dbReference type="NCBI Taxonomy" id="392030"/>
    <lineage>
        <taxon>Eukaryota</taxon>
        <taxon>Metazoa</taxon>
        <taxon>Spiralia</taxon>
        <taxon>Gnathifera</taxon>
        <taxon>Rotifera</taxon>
        <taxon>Eurotatoria</taxon>
        <taxon>Bdelloidea</taxon>
        <taxon>Philodinida</taxon>
        <taxon>Philodinidae</taxon>
        <taxon>Rotaria</taxon>
    </lineage>
</organism>
<evidence type="ECO:0000256" key="1">
    <source>
        <dbReference type="SAM" id="Phobius"/>
    </source>
</evidence>
<keyword evidence="1" id="KW-0812">Transmembrane</keyword>
<keyword evidence="1" id="KW-1133">Transmembrane helix</keyword>
<keyword evidence="3" id="KW-1185">Reference proteome</keyword>
<name>A0A820FNE5_9BILA</name>
<sequence>MEEDGFAQGLLSTLPEAFGIIQRWKLNHIEGKIRETITDHYIDSEVSEESSTTSTTTTRCPDICWVENCETGNRTTIPCPNTTCVTTIVPTIATTTIVPTIATTTTVASLNSDCSALQAELTRVKLGLGIGLGSGMAITSGLAAGSYIYFTRRLAQLSTAGFVGA</sequence>
<dbReference type="EMBL" id="CAJOBG010009457">
    <property type="protein sequence ID" value="CAF4266769.1"/>
    <property type="molecule type" value="Genomic_DNA"/>
</dbReference>
<keyword evidence="1" id="KW-0472">Membrane</keyword>
<feature type="non-terminal residue" evidence="2">
    <location>
        <position position="1"/>
    </location>
</feature>
<evidence type="ECO:0000313" key="2">
    <source>
        <dbReference type="EMBL" id="CAF4266769.1"/>
    </source>
</evidence>
<dbReference type="AlphaFoldDB" id="A0A820FNE5"/>
<proteinExistence type="predicted"/>
<feature type="transmembrane region" description="Helical" evidence="1">
    <location>
        <begin position="126"/>
        <end position="150"/>
    </location>
</feature>
<comment type="caution">
    <text evidence="2">The sequence shown here is derived from an EMBL/GenBank/DDBJ whole genome shotgun (WGS) entry which is preliminary data.</text>
</comment>
<dbReference type="Proteomes" id="UP000663866">
    <property type="component" value="Unassembled WGS sequence"/>
</dbReference>